<dbReference type="InterPro" id="IPR006195">
    <property type="entry name" value="aa-tRNA-synth_II"/>
</dbReference>
<dbReference type="GO" id="GO:0006430">
    <property type="term" value="P:lysyl-tRNA aminoacylation"/>
    <property type="evidence" value="ECO:0007669"/>
    <property type="project" value="UniProtKB-UniRule"/>
</dbReference>
<accession>A0A538SIL0</accession>
<dbReference type="EC" id="6.1.1.6" evidence="9"/>
<reference evidence="13 14" key="1">
    <citation type="journal article" date="2019" name="Nat. Microbiol.">
        <title>Mediterranean grassland soil C-N compound turnover is dependent on rainfall and depth, and is mediated by genomically divergent microorganisms.</title>
        <authorList>
            <person name="Diamond S."/>
            <person name="Andeer P.F."/>
            <person name="Li Z."/>
            <person name="Crits-Christoph A."/>
            <person name="Burstein D."/>
            <person name="Anantharaman K."/>
            <person name="Lane K.R."/>
            <person name="Thomas B.C."/>
            <person name="Pan C."/>
            <person name="Northen T.R."/>
            <person name="Banfield J.F."/>
        </authorList>
    </citation>
    <scope>NUCLEOTIDE SEQUENCE [LARGE SCALE GENOMIC DNA]</scope>
    <source>
        <strain evidence="13">WS_2</strain>
    </source>
</reference>
<evidence type="ECO:0000256" key="11">
    <source>
        <dbReference type="SAM" id="MobiDB-lite"/>
    </source>
</evidence>
<dbReference type="PANTHER" id="PTHR42918">
    <property type="entry name" value="LYSYL-TRNA SYNTHETASE"/>
    <property type="match status" value="1"/>
</dbReference>
<gene>
    <name evidence="9 13" type="primary">lysS</name>
    <name evidence="13" type="ORF">E6K72_10725</name>
</gene>
<dbReference type="GO" id="GO:0005524">
    <property type="term" value="F:ATP binding"/>
    <property type="evidence" value="ECO:0007669"/>
    <property type="project" value="UniProtKB-UniRule"/>
</dbReference>
<dbReference type="FunFam" id="2.40.50.140:FF:000024">
    <property type="entry name" value="Lysine--tRNA ligase"/>
    <property type="match status" value="1"/>
</dbReference>
<proteinExistence type="inferred from homology"/>
<feature type="domain" description="Aminoacyl-transfer RNA synthetases class-II family profile" evidence="12">
    <location>
        <begin position="167"/>
        <end position="484"/>
    </location>
</feature>
<dbReference type="HAMAP" id="MF_00252">
    <property type="entry name" value="Lys_tRNA_synth_class2"/>
    <property type="match status" value="1"/>
</dbReference>
<comment type="caution">
    <text evidence="13">The sequence shown here is derived from an EMBL/GenBank/DDBJ whole genome shotgun (WGS) entry which is preliminary data.</text>
</comment>
<evidence type="ECO:0000259" key="12">
    <source>
        <dbReference type="PROSITE" id="PS50862"/>
    </source>
</evidence>
<dbReference type="EMBL" id="VBOS01000385">
    <property type="protein sequence ID" value="TMQ51207.1"/>
    <property type="molecule type" value="Genomic_DNA"/>
</dbReference>
<dbReference type="NCBIfam" id="TIGR00499">
    <property type="entry name" value="lysS_bact"/>
    <property type="match status" value="1"/>
</dbReference>
<keyword evidence="5 9" id="KW-0067">ATP-binding</keyword>
<protein>
    <recommendedName>
        <fullName evidence="9">Lysine--tRNA ligase</fullName>
        <ecNumber evidence="9">6.1.1.6</ecNumber>
    </recommendedName>
    <alternativeName>
        <fullName evidence="9">Lysyl-tRNA synthetase</fullName>
        <shortName evidence="9">LysRS</shortName>
    </alternativeName>
</protein>
<dbReference type="Pfam" id="PF00152">
    <property type="entry name" value="tRNA-synt_2"/>
    <property type="match status" value="1"/>
</dbReference>
<comment type="similarity">
    <text evidence="1 9">Belongs to the class-II aminoacyl-tRNA synthetase family.</text>
</comment>
<dbReference type="Proteomes" id="UP000317716">
    <property type="component" value="Unassembled WGS sequence"/>
</dbReference>
<dbReference type="CDD" id="cd00775">
    <property type="entry name" value="LysRS_core"/>
    <property type="match status" value="1"/>
</dbReference>
<dbReference type="InterPro" id="IPR002313">
    <property type="entry name" value="Lys-tRNA-ligase_II"/>
</dbReference>
<evidence type="ECO:0000256" key="9">
    <source>
        <dbReference type="HAMAP-Rule" id="MF_00252"/>
    </source>
</evidence>
<dbReference type="PANTHER" id="PTHR42918:SF15">
    <property type="entry name" value="LYSINE--TRNA LIGASE, CHLOROPLASTIC_MITOCHONDRIAL"/>
    <property type="match status" value="1"/>
</dbReference>
<dbReference type="InterPro" id="IPR004364">
    <property type="entry name" value="Aa-tRNA-synt_II"/>
</dbReference>
<evidence type="ECO:0000313" key="14">
    <source>
        <dbReference type="Proteomes" id="UP000317716"/>
    </source>
</evidence>
<organism evidence="13 14">
    <name type="scientific">Eiseniibacteriota bacterium</name>
    <dbReference type="NCBI Taxonomy" id="2212470"/>
    <lineage>
        <taxon>Bacteria</taxon>
        <taxon>Candidatus Eiseniibacteriota</taxon>
    </lineage>
</organism>
<dbReference type="NCBIfam" id="NF001756">
    <property type="entry name" value="PRK00484.1"/>
    <property type="match status" value="1"/>
</dbReference>
<dbReference type="Gene3D" id="2.40.50.140">
    <property type="entry name" value="Nucleic acid-binding proteins"/>
    <property type="match status" value="1"/>
</dbReference>
<keyword evidence="7 9" id="KW-0030">Aminoacyl-tRNA synthetase</keyword>
<dbReference type="PRINTS" id="PR00982">
    <property type="entry name" value="TRNASYNTHLYS"/>
</dbReference>
<keyword evidence="9" id="KW-0963">Cytoplasm</keyword>
<evidence type="ECO:0000256" key="3">
    <source>
        <dbReference type="ARBA" id="ARBA00022723"/>
    </source>
</evidence>
<dbReference type="Gene3D" id="3.30.930.10">
    <property type="entry name" value="Bira Bifunctional Protein, Domain 2"/>
    <property type="match status" value="1"/>
</dbReference>
<dbReference type="InterPro" id="IPR045864">
    <property type="entry name" value="aa-tRNA-synth_II/BPL/LPL"/>
</dbReference>
<name>A0A538SIL0_UNCEI</name>
<dbReference type="PROSITE" id="PS50862">
    <property type="entry name" value="AA_TRNA_LIGASE_II"/>
    <property type="match status" value="1"/>
</dbReference>
<evidence type="ECO:0000256" key="10">
    <source>
        <dbReference type="RuleBase" id="RU000336"/>
    </source>
</evidence>
<dbReference type="CDD" id="cd04322">
    <property type="entry name" value="LysRS_N"/>
    <property type="match status" value="1"/>
</dbReference>
<dbReference type="SUPFAM" id="SSF55681">
    <property type="entry name" value="Class II aaRS and biotin synthetases"/>
    <property type="match status" value="1"/>
</dbReference>
<comment type="subunit">
    <text evidence="9">Homodimer.</text>
</comment>
<evidence type="ECO:0000256" key="6">
    <source>
        <dbReference type="ARBA" id="ARBA00022917"/>
    </source>
</evidence>
<evidence type="ECO:0000256" key="1">
    <source>
        <dbReference type="ARBA" id="ARBA00008226"/>
    </source>
</evidence>
<dbReference type="GO" id="GO:0004824">
    <property type="term" value="F:lysine-tRNA ligase activity"/>
    <property type="evidence" value="ECO:0007669"/>
    <property type="project" value="UniProtKB-UniRule"/>
</dbReference>
<dbReference type="GO" id="GO:0000049">
    <property type="term" value="F:tRNA binding"/>
    <property type="evidence" value="ECO:0007669"/>
    <property type="project" value="TreeGrafter"/>
</dbReference>
<feature type="binding site" evidence="9">
    <location>
        <position position="403"/>
    </location>
    <ligand>
        <name>Mg(2+)</name>
        <dbReference type="ChEBI" id="CHEBI:18420"/>
        <label>1</label>
    </ligand>
</feature>
<dbReference type="GO" id="GO:0005829">
    <property type="term" value="C:cytosol"/>
    <property type="evidence" value="ECO:0007669"/>
    <property type="project" value="TreeGrafter"/>
</dbReference>
<dbReference type="InterPro" id="IPR004365">
    <property type="entry name" value="NA-bd_OB_tRNA"/>
</dbReference>
<dbReference type="SUPFAM" id="SSF50249">
    <property type="entry name" value="Nucleic acid-binding proteins"/>
    <property type="match status" value="1"/>
</dbReference>
<comment type="cofactor">
    <cofactor evidence="9 10">
        <name>Mg(2+)</name>
        <dbReference type="ChEBI" id="CHEBI:18420"/>
    </cofactor>
    <text evidence="9 10">Binds 3 Mg(2+) ions per subunit.</text>
</comment>
<keyword evidence="4 9" id="KW-0547">Nucleotide-binding</keyword>
<dbReference type="GO" id="GO:0000287">
    <property type="term" value="F:magnesium ion binding"/>
    <property type="evidence" value="ECO:0007669"/>
    <property type="project" value="UniProtKB-UniRule"/>
</dbReference>
<feature type="binding site" evidence="9">
    <location>
        <position position="396"/>
    </location>
    <ligand>
        <name>Mg(2+)</name>
        <dbReference type="ChEBI" id="CHEBI:18420"/>
        <label>1</label>
    </ligand>
</feature>
<evidence type="ECO:0000256" key="4">
    <source>
        <dbReference type="ARBA" id="ARBA00022741"/>
    </source>
</evidence>
<evidence type="ECO:0000313" key="13">
    <source>
        <dbReference type="EMBL" id="TMQ51207.1"/>
    </source>
</evidence>
<evidence type="ECO:0000256" key="5">
    <source>
        <dbReference type="ARBA" id="ARBA00022840"/>
    </source>
</evidence>
<evidence type="ECO:0000256" key="2">
    <source>
        <dbReference type="ARBA" id="ARBA00022598"/>
    </source>
</evidence>
<comment type="subcellular location">
    <subcellularLocation>
        <location evidence="9">Cytoplasm</location>
    </subcellularLocation>
</comment>
<feature type="compositionally biased region" description="Acidic residues" evidence="11">
    <location>
        <begin position="487"/>
        <end position="496"/>
    </location>
</feature>
<evidence type="ECO:0000256" key="8">
    <source>
        <dbReference type="ARBA" id="ARBA00048573"/>
    </source>
</evidence>
<dbReference type="InterPro" id="IPR044136">
    <property type="entry name" value="Lys-tRNA-ligase_II_N"/>
</dbReference>
<evidence type="ECO:0000256" key="7">
    <source>
        <dbReference type="ARBA" id="ARBA00023146"/>
    </source>
</evidence>
<dbReference type="Pfam" id="PF01336">
    <property type="entry name" value="tRNA_anti-codon"/>
    <property type="match status" value="1"/>
</dbReference>
<keyword evidence="9 10" id="KW-0460">Magnesium</keyword>
<sequence>MSLQELMRQRREKLARWRAAGVEPYAYRYDVTHHAGELLARGEAVTADPGERVRVAGRIMSLRGHGKAGFGHLLDRSGSIQLYFRADHLGPQFARYELLDVGDWIGVEGGLFRTRTGEITIRVDAFELLAKSLRPLPEKWHGLTHPETRFRQRYADLFMNLEVREIFRRRARLVSGLRAGLERAGFLEVETPVLQPLYGGAFARPFVTRHQALDMDLYLRISNELYLKRLIVGGLERVYEFSRDFRNEGMDRTHNPEFTMLEYYQAFADMHDMMRFTEVLVRDAVLAAAGASAIEYQGARIDFASPWPRLSLPQAVSAKIGEDVRALGADALRKLARARGIETPPGAGAGALLDALFGELVQPELQAPTFVTDYPAETSPLARASRTDPSVVERFEVFVAGMEIANAFSEQNDPEAQASAFEQQMARRARGDEEAQVMDHDYVRALEYGMPPTGGVGIGIDRLAMLVSDARSIRDVLLFPQLRPEEGREEAEEEGEVGSGRETAPR</sequence>
<feature type="binding site" evidence="9">
    <location>
        <position position="403"/>
    </location>
    <ligand>
        <name>Mg(2+)</name>
        <dbReference type="ChEBI" id="CHEBI:18420"/>
        <label>2</label>
    </ligand>
</feature>
<dbReference type="AlphaFoldDB" id="A0A538SIL0"/>
<dbReference type="InterPro" id="IPR012340">
    <property type="entry name" value="NA-bd_OB-fold"/>
</dbReference>
<feature type="region of interest" description="Disordered" evidence="11">
    <location>
        <begin position="480"/>
        <end position="506"/>
    </location>
</feature>
<keyword evidence="3 9" id="KW-0479">Metal-binding</keyword>
<keyword evidence="6 9" id="KW-0648">Protein biosynthesis</keyword>
<keyword evidence="2 9" id="KW-0436">Ligase</keyword>
<dbReference type="InterPro" id="IPR018149">
    <property type="entry name" value="Lys-tRNA-synth_II_C"/>
</dbReference>
<comment type="catalytic activity">
    <reaction evidence="8 9 10">
        <text>tRNA(Lys) + L-lysine + ATP = L-lysyl-tRNA(Lys) + AMP + diphosphate</text>
        <dbReference type="Rhea" id="RHEA:20792"/>
        <dbReference type="Rhea" id="RHEA-COMP:9696"/>
        <dbReference type="Rhea" id="RHEA-COMP:9697"/>
        <dbReference type="ChEBI" id="CHEBI:30616"/>
        <dbReference type="ChEBI" id="CHEBI:32551"/>
        <dbReference type="ChEBI" id="CHEBI:33019"/>
        <dbReference type="ChEBI" id="CHEBI:78442"/>
        <dbReference type="ChEBI" id="CHEBI:78529"/>
        <dbReference type="ChEBI" id="CHEBI:456215"/>
        <dbReference type="EC" id="6.1.1.6"/>
    </reaction>
</comment>